<feature type="transmembrane region" description="Helical" evidence="11">
    <location>
        <begin position="364"/>
        <end position="383"/>
    </location>
</feature>
<evidence type="ECO:0000256" key="6">
    <source>
        <dbReference type="ARBA" id="ARBA00023053"/>
    </source>
</evidence>
<keyword evidence="9" id="KW-0739">Sodium transport</keyword>
<comment type="subcellular location">
    <subcellularLocation>
        <location evidence="1">Membrane</location>
        <topology evidence="1">Multi-pass membrane protein</topology>
    </subcellularLocation>
</comment>
<dbReference type="Pfam" id="PF00999">
    <property type="entry name" value="Na_H_Exchanger"/>
    <property type="match status" value="1"/>
</dbReference>
<gene>
    <name evidence="15" type="ORF">PCL_12450</name>
    <name evidence="14" type="ORF">Purlil1_7312</name>
</gene>
<evidence type="ECO:0000256" key="3">
    <source>
        <dbReference type="ARBA" id="ARBA00022449"/>
    </source>
</evidence>
<feature type="transmembrane region" description="Helical" evidence="11">
    <location>
        <begin position="101"/>
        <end position="122"/>
    </location>
</feature>
<feature type="compositionally biased region" description="Basic and acidic residues" evidence="10">
    <location>
        <begin position="673"/>
        <end position="682"/>
    </location>
</feature>
<feature type="region of interest" description="Disordered" evidence="10">
    <location>
        <begin position="413"/>
        <end position="485"/>
    </location>
</feature>
<dbReference type="GO" id="GO:1902600">
    <property type="term" value="P:proton transmembrane transport"/>
    <property type="evidence" value="ECO:0007669"/>
    <property type="project" value="InterPro"/>
</dbReference>
<evidence type="ECO:0000256" key="11">
    <source>
        <dbReference type="SAM" id="Phobius"/>
    </source>
</evidence>
<dbReference type="InterPro" id="IPR006153">
    <property type="entry name" value="Cation/H_exchanger_TM"/>
</dbReference>
<feature type="compositionally biased region" description="Acidic residues" evidence="10">
    <location>
        <begin position="948"/>
        <end position="957"/>
    </location>
</feature>
<reference evidence="15 16" key="2">
    <citation type="journal article" date="2016" name="Front. Microbiol.">
        <title>Genome and transcriptome sequences reveal the specific parasitism of the nematophagous Purpureocillium lilacinum 36-1.</title>
        <authorList>
            <person name="Xie J."/>
            <person name="Li S."/>
            <person name="Mo C."/>
            <person name="Xiao X."/>
            <person name="Peng D."/>
            <person name="Wang G."/>
            <person name="Xiao Y."/>
        </authorList>
    </citation>
    <scope>NUCLEOTIDE SEQUENCE [LARGE SCALE GENOMIC DNA]</scope>
    <source>
        <strain evidence="15 16">36-1</strain>
    </source>
</reference>
<feature type="domain" description="Wbp11/ELF5/Saf1 N-terminal" evidence="13">
    <location>
        <begin position="680"/>
        <end position="758"/>
    </location>
</feature>
<evidence type="ECO:0000256" key="1">
    <source>
        <dbReference type="ARBA" id="ARBA00004141"/>
    </source>
</evidence>
<dbReference type="GO" id="GO:0006396">
    <property type="term" value="P:RNA processing"/>
    <property type="evidence" value="ECO:0007669"/>
    <property type="project" value="InterPro"/>
</dbReference>
<keyword evidence="6" id="KW-0915">Sodium</keyword>
<feature type="transmembrane region" description="Helical" evidence="11">
    <location>
        <begin position="72"/>
        <end position="94"/>
    </location>
</feature>
<keyword evidence="4 11" id="KW-0812">Transmembrane</keyword>
<feature type="region of interest" description="Disordered" evidence="10">
    <location>
        <begin position="922"/>
        <end position="957"/>
    </location>
</feature>
<feature type="transmembrane region" description="Helical" evidence="11">
    <location>
        <begin position="42"/>
        <end position="60"/>
    </location>
</feature>
<reference evidence="15" key="1">
    <citation type="submission" date="2015-05" db="EMBL/GenBank/DDBJ databases">
        <authorList>
            <person name="Wang D.B."/>
            <person name="Wang M."/>
        </authorList>
    </citation>
    <scope>NUCLEOTIDE SEQUENCE</scope>
    <source>
        <strain evidence="15">36-1</strain>
    </source>
</reference>
<feature type="transmembrane region" description="Helical" evidence="11">
    <location>
        <begin position="337"/>
        <end position="357"/>
    </location>
</feature>
<feature type="domain" description="Cation/H+ exchanger transmembrane" evidence="12">
    <location>
        <begin position="47"/>
        <end position="385"/>
    </location>
</feature>
<evidence type="ECO:0000313" key="16">
    <source>
        <dbReference type="Proteomes" id="UP000245956"/>
    </source>
</evidence>
<evidence type="ECO:0000256" key="9">
    <source>
        <dbReference type="ARBA" id="ARBA00023201"/>
    </source>
</evidence>
<reference evidence="14" key="3">
    <citation type="submission" date="2023-11" db="EMBL/GenBank/DDBJ databases">
        <authorList>
            <person name="Beijen E."/>
            <person name="Ohm R.A."/>
        </authorList>
    </citation>
    <scope>NUCLEOTIDE SEQUENCE</scope>
    <source>
        <strain evidence="14">CBS 150709</strain>
    </source>
</reference>
<keyword evidence="8 11" id="KW-0472">Membrane</keyword>
<evidence type="ECO:0000259" key="12">
    <source>
        <dbReference type="Pfam" id="PF00999"/>
    </source>
</evidence>
<feature type="region of interest" description="Disordered" evidence="10">
    <location>
        <begin position="665"/>
        <end position="721"/>
    </location>
</feature>
<dbReference type="EMBL" id="JAWRVI010000025">
    <property type="protein sequence ID" value="KAK4088433.1"/>
    <property type="molecule type" value="Genomic_DNA"/>
</dbReference>
<dbReference type="AlphaFoldDB" id="A0A2U3E9B8"/>
<feature type="transmembrane region" description="Helical" evidence="11">
    <location>
        <begin position="164"/>
        <end position="185"/>
    </location>
</feature>
<evidence type="ECO:0000313" key="17">
    <source>
        <dbReference type="Proteomes" id="UP001287286"/>
    </source>
</evidence>
<comment type="caution">
    <text evidence="15">The sequence shown here is derived from an EMBL/GenBank/DDBJ whole genome shotgun (WGS) entry which is preliminary data.</text>
</comment>
<evidence type="ECO:0000256" key="5">
    <source>
        <dbReference type="ARBA" id="ARBA00022989"/>
    </source>
</evidence>
<proteinExistence type="predicted"/>
<feature type="transmembrane region" description="Helical" evidence="11">
    <location>
        <begin position="134"/>
        <end position="152"/>
    </location>
</feature>
<evidence type="ECO:0000313" key="15">
    <source>
        <dbReference type="EMBL" id="PWI71082.1"/>
    </source>
</evidence>
<feature type="region of interest" description="Disordered" evidence="10">
    <location>
        <begin position="759"/>
        <end position="861"/>
    </location>
</feature>
<keyword evidence="17" id="KW-1185">Reference proteome</keyword>
<dbReference type="Proteomes" id="UP000245956">
    <property type="component" value="Unassembled WGS sequence"/>
</dbReference>
<feature type="transmembrane region" description="Helical" evidence="11">
    <location>
        <begin position="205"/>
        <end position="228"/>
    </location>
</feature>
<dbReference type="GO" id="GO:0015297">
    <property type="term" value="F:antiporter activity"/>
    <property type="evidence" value="ECO:0007669"/>
    <property type="project" value="UniProtKB-KW"/>
</dbReference>
<sequence length="957" mass="102839">MSQHSGSDWPALAYHEPPITTILIQSSFVLASNILNQAVNSLLYCGLIGQILIGVAYGTPGGNILSRDVETTIVQLGYLGLILLVFEGGLATHFRSLKANIFLSIGVAVTGIGVPIALSFVLGTLVGVSNLECFAAGAALCSTSLGTTFTVLRSSGLSQSRLGVVLASAAMLDDVVGLVMVQVVANLGASGASISATTVLRPVLVSLGFAAVTPLVCIVLVKPATLLLNSYRQTSPGSRVDRALRTRSAALGFHTGLLLALVTASSYAGTSNLFAAYIAGAVISWWDAEVPHVESSQGPQAVPASGTEASAVESAQVISYTGHEVYAHYYEPVVQRLLQPFFFGSIGFSIPIARMFSGNALWKGIVYAILMCIAKLACGLWLVRFPGVVPGVKAYIKQLKLEHQRPSRIQTEATELQQREPGEPSGTQTQAPERQEPVENSRPEGGEPGHNASAVDGPSTVEERPSESITSGQTQTTDGNASPHPLKPLSLYPAAIMGCAMVARGEIGFLISSRSSSSSPGLSFFAQFLVHYALASLSGESRAWNRGEMAKQGYKANMYWVPGALEKKFQGGKALVPCELEHALTKPIVEALGDLHVWNLDPPFDVGSRLGETRAATVGVNEHCSPPSCSEGGTAIFDTTSRKQQRRTFAAVCARAHGYIRVSTQEASGVDQKQSKMPKEKNYNPVQAQRKADKAKAIKKGKAEVQERRNERLARKNPDRIQQQIDELKAVTSKGGKLSSREEQVLEGLEKELKAVKKARDTLGDKAPTFHQRRDGDSRHGVLGKRRRGTEDASSSDDDVPEDVRRIPMPRDTPPPIPKDVLDEWYAKRRARRNAENAARQDARGETDKDKDTDKAKQAAPVVEHKTVYEAKPVIRDLRQEAVSAFVPAAVQAKMMKGKGQGGLMEPEEADRLEREGYLKTTAEVGEQPKSEPPGPENAAVSLSATVEDIEDEDEDE</sequence>
<feature type="transmembrane region" description="Helical" evidence="11">
    <location>
        <begin position="249"/>
        <end position="268"/>
    </location>
</feature>
<feature type="compositionally biased region" description="Polar residues" evidence="10">
    <location>
        <begin position="467"/>
        <end position="480"/>
    </location>
</feature>
<keyword evidence="3" id="KW-0050">Antiport</keyword>
<dbReference type="InterPro" id="IPR019007">
    <property type="entry name" value="Wbp11/ELF5/Saf1_N"/>
</dbReference>
<keyword evidence="2" id="KW-0813">Transport</keyword>
<dbReference type="PANTHER" id="PTHR43562">
    <property type="entry name" value="NAPA-TYPE SODIUM/HYDROGEN ANTIPORTER"/>
    <property type="match status" value="1"/>
</dbReference>
<dbReference type="PANTHER" id="PTHR43562:SF3">
    <property type="entry name" value="SODIUM ION_PROTON EXCHANGER (EUROFUNG)"/>
    <property type="match status" value="1"/>
</dbReference>
<dbReference type="Gene3D" id="1.20.1530.20">
    <property type="match status" value="1"/>
</dbReference>
<keyword evidence="7" id="KW-0406">Ion transport</keyword>
<feature type="compositionally biased region" description="Basic and acidic residues" evidence="10">
    <location>
        <begin position="690"/>
        <end position="719"/>
    </location>
</feature>
<evidence type="ECO:0000256" key="2">
    <source>
        <dbReference type="ARBA" id="ARBA00022448"/>
    </source>
</evidence>
<evidence type="ECO:0000259" key="13">
    <source>
        <dbReference type="Pfam" id="PF09429"/>
    </source>
</evidence>
<evidence type="ECO:0000256" key="4">
    <source>
        <dbReference type="ARBA" id="ARBA00022692"/>
    </source>
</evidence>
<dbReference type="EMBL" id="LCWV01000008">
    <property type="protein sequence ID" value="PWI71082.1"/>
    <property type="molecule type" value="Genomic_DNA"/>
</dbReference>
<reference evidence="14 17" key="4">
    <citation type="journal article" date="2024" name="Microbiol. Resour. Announc.">
        <title>Genome annotations for the ascomycete fungi Trichoderma harzianum, Trichoderma aggressivum, and Purpureocillium lilacinum.</title>
        <authorList>
            <person name="Beijen E.P.W."/>
            <person name="Ohm R.A."/>
        </authorList>
    </citation>
    <scope>NUCLEOTIDE SEQUENCE [LARGE SCALE GENOMIC DNA]</scope>
    <source>
        <strain evidence="14 17">CBS 150709</strain>
    </source>
</reference>
<dbReference type="GO" id="GO:0006814">
    <property type="term" value="P:sodium ion transport"/>
    <property type="evidence" value="ECO:0007669"/>
    <property type="project" value="UniProtKB-KW"/>
</dbReference>
<feature type="compositionally biased region" description="Basic and acidic residues" evidence="10">
    <location>
        <begin position="820"/>
        <end position="861"/>
    </location>
</feature>
<name>A0A2U3E9B8_PURLI</name>
<dbReference type="Pfam" id="PF09429">
    <property type="entry name" value="Wbp11"/>
    <property type="match status" value="1"/>
</dbReference>
<protein>
    <submittedName>
        <fullName evidence="15">Sodium/hydrogen exchanger family protein</fullName>
    </submittedName>
</protein>
<feature type="compositionally biased region" description="Basic and acidic residues" evidence="10">
    <location>
        <begin position="433"/>
        <end position="447"/>
    </location>
</feature>
<dbReference type="Proteomes" id="UP001287286">
    <property type="component" value="Unassembled WGS sequence"/>
</dbReference>
<accession>A0A2U3E9B8</accession>
<dbReference type="InterPro" id="IPR038770">
    <property type="entry name" value="Na+/solute_symporter_sf"/>
</dbReference>
<evidence type="ECO:0000256" key="10">
    <source>
        <dbReference type="SAM" id="MobiDB-lite"/>
    </source>
</evidence>
<organism evidence="15 16">
    <name type="scientific">Purpureocillium lilacinum</name>
    <name type="common">Paecilomyces lilacinus</name>
    <dbReference type="NCBI Taxonomy" id="33203"/>
    <lineage>
        <taxon>Eukaryota</taxon>
        <taxon>Fungi</taxon>
        <taxon>Dikarya</taxon>
        <taxon>Ascomycota</taxon>
        <taxon>Pezizomycotina</taxon>
        <taxon>Sordariomycetes</taxon>
        <taxon>Hypocreomycetidae</taxon>
        <taxon>Hypocreales</taxon>
        <taxon>Ophiocordycipitaceae</taxon>
        <taxon>Purpureocillium</taxon>
    </lineage>
</organism>
<evidence type="ECO:0000313" key="14">
    <source>
        <dbReference type="EMBL" id="KAK4088433.1"/>
    </source>
</evidence>
<evidence type="ECO:0000256" key="8">
    <source>
        <dbReference type="ARBA" id="ARBA00023136"/>
    </source>
</evidence>
<evidence type="ECO:0000256" key="7">
    <source>
        <dbReference type="ARBA" id="ARBA00023065"/>
    </source>
</evidence>
<keyword evidence="5 11" id="KW-1133">Transmembrane helix</keyword>
<dbReference type="GO" id="GO:0016020">
    <property type="term" value="C:membrane"/>
    <property type="evidence" value="ECO:0007669"/>
    <property type="project" value="UniProtKB-SubCell"/>
</dbReference>